<dbReference type="RefSeq" id="WP_241345920.1">
    <property type="nucleotide sequence ID" value="NZ_JAKZGP010000001.1"/>
</dbReference>
<dbReference type="SUPFAM" id="SSF82153">
    <property type="entry name" value="FAS1 domain"/>
    <property type="match status" value="3"/>
</dbReference>
<dbReference type="Gene3D" id="2.30.180.10">
    <property type="entry name" value="FAS1 domain"/>
    <property type="match status" value="3"/>
</dbReference>
<dbReference type="InterPro" id="IPR000782">
    <property type="entry name" value="FAS1_domain"/>
</dbReference>
<sequence>MMNRSFTIFILSTVFYTGVLSSCNIYDLPAEEELFLIETLEREGYTTFVQAIDRVGLREDLTDLGPYTIFAPDDAAFAASLRILGYNSLETIPLENLFALLSYHVSPGRNLSTILEDGELETFLENAPINIRKNNDGLVLNDSIPVTRSDIEARNGVIHGISQALLPPSNNIINVAQRNNFTTFLAIVDAAELTELLQLGGPFTAFVPNNAAFTRYLNELEFTLEEFIASEELEIFINNHIIDGIIPANVIESGSLTNLNETPIYTSIAPDGSIWINGAARVTGSNQQADNGIVHTVDYIINTPTLNMIERLSSDNQNEAFAFNILLEAIEVAGLTNLLSRGFEENLTLFAPSDEAFEAYFDERGLSNITQIPSDELLALLQYHLVPNRTFSQDFREDGTLPTLIAGQTLTINLTSQEVNNAPFSPEYSNVLSITGVIHGIGAVLTPE</sequence>
<accession>A0ABS9UUZ9</accession>
<gene>
    <name evidence="2" type="ORF">MM239_01140</name>
</gene>
<name>A0ABS9UUZ9_9BACT</name>
<comment type="caution">
    <text evidence="2">The sequence shown here is derived from an EMBL/GenBank/DDBJ whole genome shotgun (WGS) entry which is preliminary data.</text>
</comment>
<organism evidence="2 3">
    <name type="scientific">Belliella filtrata</name>
    <dbReference type="NCBI Taxonomy" id="2923435"/>
    <lineage>
        <taxon>Bacteria</taxon>
        <taxon>Pseudomonadati</taxon>
        <taxon>Bacteroidota</taxon>
        <taxon>Cytophagia</taxon>
        <taxon>Cytophagales</taxon>
        <taxon>Cyclobacteriaceae</taxon>
        <taxon>Belliella</taxon>
    </lineage>
</organism>
<dbReference type="Pfam" id="PF02469">
    <property type="entry name" value="Fasciclin"/>
    <property type="match status" value="3"/>
</dbReference>
<dbReference type="PROSITE" id="PS51257">
    <property type="entry name" value="PROKAR_LIPOPROTEIN"/>
    <property type="match status" value="1"/>
</dbReference>
<dbReference type="InterPro" id="IPR050904">
    <property type="entry name" value="Adhesion/Biosynth-related"/>
</dbReference>
<dbReference type="PANTHER" id="PTHR10900:SF77">
    <property type="entry name" value="FI19380P1"/>
    <property type="match status" value="1"/>
</dbReference>
<evidence type="ECO:0000313" key="2">
    <source>
        <dbReference type="EMBL" id="MCH7407984.1"/>
    </source>
</evidence>
<evidence type="ECO:0000313" key="3">
    <source>
        <dbReference type="Proteomes" id="UP001165489"/>
    </source>
</evidence>
<dbReference type="Proteomes" id="UP001165489">
    <property type="component" value="Unassembled WGS sequence"/>
</dbReference>
<feature type="domain" description="FAS1" evidence="1">
    <location>
        <begin position="32"/>
        <end position="165"/>
    </location>
</feature>
<protein>
    <submittedName>
        <fullName evidence="2">Fasciclin domain-containing protein</fullName>
    </submittedName>
</protein>
<dbReference type="EMBL" id="JAKZGP010000001">
    <property type="protein sequence ID" value="MCH7407984.1"/>
    <property type="molecule type" value="Genomic_DNA"/>
</dbReference>
<dbReference type="PROSITE" id="PS50213">
    <property type="entry name" value="FAS1"/>
    <property type="match status" value="3"/>
</dbReference>
<dbReference type="SMART" id="SM00554">
    <property type="entry name" value="FAS1"/>
    <property type="match status" value="3"/>
</dbReference>
<feature type="domain" description="FAS1" evidence="1">
    <location>
        <begin position="168"/>
        <end position="301"/>
    </location>
</feature>
<keyword evidence="3" id="KW-1185">Reference proteome</keyword>
<reference evidence="2" key="1">
    <citation type="submission" date="2022-03" db="EMBL/GenBank/DDBJ databases">
        <title>De novo assembled genomes of Belliella spp. (Cyclobacteriaceae) strains.</title>
        <authorList>
            <person name="Szabo A."/>
            <person name="Korponai K."/>
            <person name="Felfoldi T."/>
        </authorList>
    </citation>
    <scope>NUCLEOTIDE SEQUENCE</scope>
    <source>
        <strain evidence="2">DSM 111904</strain>
    </source>
</reference>
<proteinExistence type="predicted"/>
<dbReference type="InterPro" id="IPR036378">
    <property type="entry name" value="FAS1_dom_sf"/>
</dbReference>
<dbReference type="PANTHER" id="PTHR10900">
    <property type="entry name" value="PERIOSTIN-RELATED"/>
    <property type="match status" value="1"/>
</dbReference>
<evidence type="ECO:0000259" key="1">
    <source>
        <dbReference type="PROSITE" id="PS50213"/>
    </source>
</evidence>
<feature type="domain" description="FAS1" evidence="1">
    <location>
        <begin position="305"/>
        <end position="445"/>
    </location>
</feature>